<feature type="coiled-coil region" evidence="1">
    <location>
        <begin position="131"/>
        <end position="193"/>
    </location>
</feature>
<organism evidence="3 4">
    <name type="scientific">Caenorhabditis nigoni</name>
    <dbReference type="NCBI Taxonomy" id="1611254"/>
    <lineage>
        <taxon>Eukaryota</taxon>
        <taxon>Metazoa</taxon>
        <taxon>Ecdysozoa</taxon>
        <taxon>Nematoda</taxon>
        <taxon>Chromadorea</taxon>
        <taxon>Rhabditida</taxon>
        <taxon>Rhabditina</taxon>
        <taxon>Rhabditomorpha</taxon>
        <taxon>Rhabditoidea</taxon>
        <taxon>Rhabditidae</taxon>
        <taxon>Peloderinae</taxon>
        <taxon>Caenorhabditis</taxon>
    </lineage>
</organism>
<evidence type="ECO:0000256" key="2">
    <source>
        <dbReference type="SAM" id="MobiDB-lite"/>
    </source>
</evidence>
<proteinExistence type="predicted"/>
<feature type="compositionally biased region" description="Basic and acidic residues" evidence="2">
    <location>
        <begin position="772"/>
        <end position="785"/>
    </location>
</feature>
<dbReference type="Pfam" id="PF12078">
    <property type="entry name" value="DUF3557"/>
    <property type="match status" value="1"/>
</dbReference>
<feature type="compositionally biased region" description="Low complexity" evidence="2">
    <location>
        <begin position="510"/>
        <end position="527"/>
    </location>
</feature>
<sequence>MSFAIPDADRKLSYECLKSVLQRLEVNFRFRLAQRLPKISLAEKAVPLYISKLSFSDEGFQLDDTKYRFGVLCQSRNGHAPEIVNSDNRRGGRPRDFDRFGFVKRSFPELSPGDLLIQDYSVINPERLSTFESVEARLVSTQRMLSDLEKEKMELENVQENTAEKNSEESDQLDRIREQILSREERLEKINESIQRSKRTLVFEEYIFQRFKCRRDNIPSPYDKHIQLTKTSSDGTVHIERMEYNKTLMEARKYLLCKFLGNRQLAIKINSLSFWVLMGDGLVIGFPEGIKLDVQKLTTSGNVSEVLKRVETVLEHPNRPFVCLESDTFKMEDAQNPKVREAETLALLHIYFLDYVALCREVPNKRIVVTFGGPVLPVHFVTIIEDLIETKGTLGTCYEFAVLRKKKEAKKVLRRIRERFENAVVGERLVTIPLPSELQLDVSYAPYRTYYPDNSFYSDIPMYKIKMEVVQTQPLNFNCQVCQMNPENHRFHLRGPPPIEFLEEDEPHNQFHPQPSRQQQHQHPTQQDPLNDLLYNNQFYRDTSEPRREQQHLPNNGRLDLQHQREHLQMPLPHNGPVEQQNRHQLDHQHLQQQRNELPPQRQPQLLLQENNHGYHQDLQNRQQIHQNGQIDRMHHHQLHPIYGNQQGPQNQPHHRNQHHQVRPNLPHQQPIEIPQAPALLPNHQHPAPQHGQHRNQNRPNLQHQPPIEIHQTPNLLPNQWDQNQQFHQWNQYHMLHPIFNQPLHFQQQRPGHAHHQVQRNANRYNPIFNDQARRRPAGDDQRRGEAALGHQNGLLAHQAGHQMPRLATPGPIPVPQDPIPEAGPLQQAGSVEPEKTEEHKALELVDARQKEEIRRLTEVIMQLRREVETTNTTLNERTKEFQRKIGEKDQEVKTVIIRMNEQTVEFQRKTVEKDREVDEYKSIAFRTGQENLCLKIQVRDFEQKFRRLEEGVIQPSSSGFNHTMSSGSHHPTTSGFHQPTSSGFNLSTSSGSSHPTSSGFNQPTTSELDHPATSGFNLPTSSSIGRAPMAPSATKTRKMKIKKEVSDESYDNIVVDESEVKIQKIVRQPKRRVPANVQMQELPKTGSEALQRWEQTFRNKDILPGFKIQKFLFDPSKVSMQDDKWDPQMVTKATSPRMFYLNQVAHGCGEIGGWGAVKASKERQDRWTDRWTTMRDEQHLQYAAGLIFFKGDYELLNLSRKQNLETQNC</sequence>
<dbReference type="EMBL" id="PDUG01000002">
    <property type="protein sequence ID" value="PIC48454.1"/>
    <property type="molecule type" value="Genomic_DNA"/>
</dbReference>
<feature type="region of interest" description="Disordered" evidence="2">
    <location>
        <begin position="679"/>
        <end position="715"/>
    </location>
</feature>
<feature type="compositionally biased region" description="Low complexity" evidence="2">
    <location>
        <begin position="981"/>
        <end position="1000"/>
    </location>
</feature>
<feature type="region of interest" description="Disordered" evidence="2">
    <location>
        <begin position="570"/>
        <end position="598"/>
    </location>
</feature>
<feature type="region of interest" description="Disordered" evidence="2">
    <location>
        <begin position="764"/>
        <end position="785"/>
    </location>
</feature>
<feature type="compositionally biased region" description="Basic residues" evidence="2">
    <location>
        <begin position="653"/>
        <end position="662"/>
    </location>
</feature>
<feature type="compositionally biased region" description="Polar residues" evidence="2">
    <location>
        <begin position="956"/>
        <end position="980"/>
    </location>
</feature>
<feature type="region of interest" description="Disordered" evidence="2">
    <location>
        <begin position="641"/>
        <end position="663"/>
    </location>
</feature>
<dbReference type="PANTHER" id="PTHR31379">
    <property type="entry name" value="F-BOX C PROTEIN-RELATED-RELATED"/>
    <property type="match status" value="1"/>
</dbReference>
<dbReference type="AlphaFoldDB" id="A0A2G5V9I8"/>
<accession>A0A2G5V9I8</accession>
<reference evidence="4" key="1">
    <citation type="submission" date="2017-10" db="EMBL/GenBank/DDBJ databases">
        <title>Rapid genome shrinkage in a self-fertile nematode reveals novel sperm competition proteins.</title>
        <authorList>
            <person name="Yin D."/>
            <person name="Schwarz E.M."/>
            <person name="Thomas C.G."/>
            <person name="Felde R.L."/>
            <person name="Korf I.F."/>
            <person name="Cutter A.D."/>
            <person name="Schartner C.M."/>
            <person name="Ralston E.J."/>
            <person name="Meyer B.J."/>
            <person name="Haag E.S."/>
        </authorList>
    </citation>
    <scope>NUCLEOTIDE SEQUENCE [LARGE SCALE GENOMIC DNA]</scope>
    <source>
        <strain evidence="4">JU1422</strain>
    </source>
</reference>
<dbReference type="InterPro" id="IPR021942">
    <property type="entry name" value="DUF3557"/>
</dbReference>
<keyword evidence="1" id="KW-0175">Coiled coil</keyword>
<dbReference type="PANTHER" id="PTHR31379:SF1">
    <property type="entry name" value="F-BOX C PROTEIN-RELATED"/>
    <property type="match status" value="1"/>
</dbReference>
<feature type="region of interest" description="Disordered" evidence="2">
    <location>
        <begin position="490"/>
        <end position="530"/>
    </location>
</feature>
<feature type="compositionally biased region" description="Basic and acidic residues" evidence="2">
    <location>
        <begin position="581"/>
        <end position="590"/>
    </location>
</feature>
<dbReference type="STRING" id="1611254.A0A2G5V9I8"/>
<comment type="caution">
    <text evidence="3">The sequence shown here is derived from an EMBL/GenBank/DDBJ whole genome shotgun (WGS) entry which is preliminary data.</text>
</comment>
<name>A0A2G5V9I8_9PELO</name>
<dbReference type="Proteomes" id="UP000230233">
    <property type="component" value="Chromosome II"/>
</dbReference>
<feature type="region of interest" description="Disordered" evidence="2">
    <location>
        <begin position="808"/>
        <end position="840"/>
    </location>
</feature>
<evidence type="ECO:0000313" key="4">
    <source>
        <dbReference type="Proteomes" id="UP000230233"/>
    </source>
</evidence>
<evidence type="ECO:0000313" key="3">
    <source>
        <dbReference type="EMBL" id="PIC48454.1"/>
    </source>
</evidence>
<feature type="compositionally biased region" description="Polar residues" evidence="2">
    <location>
        <begin position="1015"/>
        <end position="1025"/>
    </location>
</feature>
<protein>
    <submittedName>
        <fullName evidence="3">Uncharacterized protein</fullName>
    </submittedName>
</protein>
<dbReference type="OrthoDB" id="687840at2759"/>
<keyword evidence="4" id="KW-1185">Reference proteome</keyword>
<feature type="coiled-coil region" evidence="1">
    <location>
        <begin position="847"/>
        <end position="881"/>
    </location>
</feature>
<evidence type="ECO:0000256" key="1">
    <source>
        <dbReference type="SAM" id="Coils"/>
    </source>
</evidence>
<feature type="region of interest" description="Disordered" evidence="2">
    <location>
        <begin position="956"/>
        <end position="1042"/>
    </location>
</feature>
<gene>
    <name evidence="3" type="primary">Cnig_chr_II.g7415</name>
    <name evidence="3" type="ORF">B9Z55_007415</name>
</gene>